<protein>
    <submittedName>
        <fullName evidence="4">Lipoprotein</fullName>
    </submittedName>
</protein>
<keyword evidence="5" id="KW-1185">Reference proteome</keyword>
<dbReference type="Proteomes" id="UP000301751">
    <property type="component" value="Unassembled WGS sequence"/>
</dbReference>
<name>A0A480AIR8_9BURK</name>
<dbReference type="GO" id="GO:0015562">
    <property type="term" value="F:efflux transmembrane transporter activity"/>
    <property type="evidence" value="ECO:0007669"/>
    <property type="project" value="TreeGrafter"/>
</dbReference>
<dbReference type="InterPro" id="IPR058625">
    <property type="entry name" value="MdtA-like_BSH"/>
</dbReference>
<feature type="coiled-coil region" evidence="2">
    <location>
        <begin position="85"/>
        <end position="147"/>
    </location>
</feature>
<gene>
    <name evidence="4" type="ORF">AQPW35_06150</name>
</gene>
<dbReference type="GO" id="GO:1990281">
    <property type="term" value="C:efflux pump complex"/>
    <property type="evidence" value="ECO:0007669"/>
    <property type="project" value="TreeGrafter"/>
</dbReference>
<sequence length="365" mass="37814">MLLLTACSKPEPAPEPIRAVRTLTVQAGSANLLHEYPAEVRARAESRPSFRVGGKLVKRMVNVGDVVKAGQALAEIDPGDLRLGQDAARASLNAAQAQLAFAESEFKRYVTLREQGFISGVELERREAALKATRSQAEQAIAQARLQTNQAGYAVLTAEVPGIVVAVDAEPGTVLSAGAPVLRLAHDGPRDAVFSVPEDRAADMRAALGKPGALQLKPWGATATQPAAVREVAAAADPVTRTFLVRADIGRTDLRLGQTATVLVAMPPVPGVVKLPMTAVFEQGGKTSVWLVDRSAMTVKPQPIAVAGADGNLVVVAGGLQPGQAVVTAGVHTLTPGQKVRWYAEPGAAPAPAASAATTAPAASR</sequence>
<feature type="domain" description="Multidrug resistance protein MdtA-like barrel-sandwich hybrid" evidence="3">
    <location>
        <begin position="51"/>
        <end position="178"/>
    </location>
</feature>
<dbReference type="RefSeq" id="WP_306446316.1">
    <property type="nucleotide sequence ID" value="NZ_BJCL01000001.1"/>
</dbReference>
<dbReference type="PANTHER" id="PTHR30469">
    <property type="entry name" value="MULTIDRUG RESISTANCE PROTEIN MDTA"/>
    <property type="match status" value="1"/>
</dbReference>
<dbReference type="Gene3D" id="1.10.287.470">
    <property type="entry name" value="Helix hairpin bin"/>
    <property type="match status" value="1"/>
</dbReference>
<comment type="similarity">
    <text evidence="1">Belongs to the membrane fusion protein (MFP) (TC 8.A.1) family.</text>
</comment>
<keyword evidence="4" id="KW-0449">Lipoprotein</keyword>
<reference evidence="5" key="1">
    <citation type="submission" date="2019-03" db="EMBL/GenBank/DDBJ databases">
        <title>Aquabacterium pictum sp.nov., the first bacteriochlorophyll a-containing freshwater bacterium in the genus Aquabacterium of the class Betaproteobacteria.</title>
        <authorList>
            <person name="Hirose S."/>
            <person name="Tank M."/>
            <person name="Hara E."/>
            <person name="Tamaki H."/>
            <person name="Takaichi S."/>
            <person name="Haruta S."/>
            <person name="Hanada S."/>
        </authorList>
    </citation>
    <scope>NUCLEOTIDE SEQUENCE [LARGE SCALE GENOMIC DNA]</scope>
    <source>
        <strain evidence="5">W35</strain>
    </source>
</reference>
<organism evidence="4 5">
    <name type="scientific">Pseudaquabacterium pictum</name>
    <dbReference type="NCBI Taxonomy" id="2315236"/>
    <lineage>
        <taxon>Bacteria</taxon>
        <taxon>Pseudomonadati</taxon>
        <taxon>Pseudomonadota</taxon>
        <taxon>Betaproteobacteria</taxon>
        <taxon>Burkholderiales</taxon>
        <taxon>Sphaerotilaceae</taxon>
        <taxon>Pseudaquabacterium</taxon>
    </lineage>
</organism>
<dbReference type="Gene3D" id="2.40.50.100">
    <property type="match status" value="1"/>
</dbReference>
<dbReference type="SUPFAM" id="SSF111369">
    <property type="entry name" value="HlyD-like secretion proteins"/>
    <property type="match status" value="1"/>
</dbReference>
<evidence type="ECO:0000313" key="4">
    <source>
        <dbReference type="EMBL" id="GCL61534.1"/>
    </source>
</evidence>
<evidence type="ECO:0000256" key="2">
    <source>
        <dbReference type="SAM" id="Coils"/>
    </source>
</evidence>
<proteinExistence type="inferred from homology"/>
<dbReference type="Pfam" id="PF25917">
    <property type="entry name" value="BSH_RND"/>
    <property type="match status" value="1"/>
</dbReference>
<evidence type="ECO:0000259" key="3">
    <source>
        <dbReference type="Pfam" id="PF25917"/>
    </source>
</evidence>
<evidence type="ECO:0000313" key="5">
    <source>
        <dbReference type="Proteomes" id="UP000301751"/>
    </source>
</evidence>
<evidence type="ECO:0000256" key="1">
    <source>
        <dbReference type="ARBA" id="ARBA00009477"/>
    </source>
</evidence>
<dbReference type="EMBL" id="BJCL01000001">
    <property type="protein sequence ID" value="GCL61534.1"/>
    <property type="molecule type" value="Genomic_DNA"/>
</dbReference>
<dbReference type="PANTHER" id="PTHR30469:SF15">
    <property type="entry name" value="HLYD FAMILY OF SECRETION PROTEINS"/>
    <property type="match status" value="1"/>
</dbReference>
<keyword evidence="2" id="KW-0175">Coiled coil</keyword>
<dbReference type="NCBIfam" id="TIGR01730">
    <property type="entry name" value="RND_mfp"/>
    <property type="match status" value="1"/>
</dbReference>
<accession>A0A480AIR8</accession>
<comment type="caution">
    <text evidence="4">The sequence shown here is derived from an EMBL/GenBank/DDBJ whole genome shotgun (WGS) entry which is preliminary data.</text>
</comment>
<dbReference type="InterPro" id="IPR006143">
    <property type="entry name" value="RND_pump_MFP"/>
</dbReference>
<dbReference type="Gene3D" id="2.40.420.20">
    <property type="match status" value="1"/>
</dbReference>
<dbReference type="AlphaFoldDB" id="A0A480AIR8"/>
<dbReference type="Gene3D" id="2.40.30.170">
    <property type="match status" value="1"/>
</dbReference>